<gene>
    <name evidence="2" type="ORF">Mal4_52740</name>
</gene>
<evidence type="ECO:0000313" key="3">
    <source>
        <dbReference type="Proteomes" id="UP000320496"/>
    </source>
</evidence>
<keyword evidence="3" id="KW-1185">Reference proteome</keyword>
<dbReference type="EMBL" id="CP036275">
    <property type="protein sequence ID" value="QDU40911.1"/>
    <property type="molecule type" value="Genomic_DNA"/>
</dbReference>
<evidence type="ECO:0008006" key="4">
    <source>
        <dbReference type="Google" id="ProtNLM"/>
    </source>
</evidence>
<dbReference type="KEGG" id="mri:Mal4_52740"/>
<evidence type="ECO:0000256" key="1">
    <source>
        <dbReference type="SAM" id="Phobius"/>
    </source>
</evidence>
<organism evidence="2 3">
    <name type="scientific">Maioricimonas rarisocia</name>
    <dbReference type="NCBI Taxonomy" id="2528026"/>
    <lineage>
        <taxon>Bacteria</taxon>
        <taxon>Pseudomonadati</taxon>
        <taxon>Planctomycetota</taxon>
        <taxon>Planctomycetia</taxon>
        <taxon>Planctomycetales</taxon>
        <taxon>Planctomycetaceae</taxon>
        <taxon>Maioricimonas</taxon>
    </lineage>
</organism>
<dbReference type="RefSeq" id="WP_145372151.1">
    <property type="nucleotide sequence ID" value="NZ_CP036275.1"/>
</dbReference>
<keyword evidence="1" id="KW-0472">Membrane</keyword>
<protein>
    <recommendedName>
        <fullName evidence="4">TadE-like protein</fullName>
    </recommendedName>
</protein>
<dbReference type="AlphaFoldDB" id="A0A517ZEL6"/>
<sequence length="72" mass="8390">MKRCREVWRKIRTFHRNESGALSLETVLILGAVAVPLLVFVLRFGWPRVRLMFEDRLDGVHDEADRIREGVG</sequence>
<name>A0A517ZEL6_9PLAN</name>
<feature type="transmembrane region" description="Helical" evidence="1">
    <location>
        <begin position="21"/>
        <end position="46"/>
    </location>
</feature>
<proteinExistence type="predicted"/>
<accession>A0A517ZEL6</accession>
<dbReference type="Proteomes" id="UP000320496">
    <property type="component" value="Chromosome"/>
</dbReference>
<keyword evidence="1" id="KW-0812">Transmembrane</keyword>
<keyword evidence="1" id="KW-1133">Transmembrane helix</keyword>
<reference evidence="2 3" key="1">
    <citation type="submission" date="2019-02" db="EMBL/GenBank/DDBJ databases">
        <title>Deep-cultivation of Planctomycetes and their phenomic and genomic characterization uncovers novel biology.</title>
        <authorList>
            <person name="Wiegand S."/>
            <person name="Jogler M."/>
            <person name="Boedeker C."/>
            <person name="Pinto D."/>
            <person name="Vollmers J."/>
            <person name="Rivas-Marin E."/>
            <person name="Kohn T."/>
            <person name="Peeters S.H."/>
            <person name="Heuer A."/>
            <person name="Rast P."/>
            <person name="Oberbeckmann S."/>
            <person name="Bunk B."/>
            <person name="Jeske O."/>
            <person name="Meyerdierks A."/>
            <person name="Storesund J.E."/>
            <person name="Kallscheuer N."/>
            <person name="Luecker S."/>
            <person name="Lage O.M."/>
            <person name="Pohl T."/>
            <person name="Merkel B.J."/>
            <person name="Hornburger P."/>
            <person name="Mueller R.-W."/>
            <person name="Bruemmer F."/>
            <person name="Labrenz M."/>
            <person name="Spormann A.M."/>
            <person name="Op den Camp H."/>
            <person name="Overmann J."/>
            <person name="Amann R."/>
            <person name="Jetten M.S.M."/>
            <person name="Mascher T."/>
            <person name="Medema M.H."/>
            <person name="Devos D.P."/>
            <person name="Kaster A.-K."/>
            <person name="Ovreas L."/>
            <person name="Rohde M."/>
            <person name="Galperin M.Y."/>
            <person name="Jogler C."/>
        </authorList>
    </citation>
    <scope>NUCLEOTIDE SEQUENCE [LARGE SCALE GENOMIC DNA]</scope>
    <source>
        <strain evidence="2 3">Mal4</strain>
    </source>
</reference>
<evidence type="ECO:0000313" key="2">
    <source>
        <dbReference type="EMBL" id="QDU40911.1"/>
    </source>
</evidence>